<name>A0A3N2BLE3_9MICO</name>
<comment type="caution">
    <text evidence="2">The sequence shown here is derived from an EMBL/GenBank/DDBJ whole genome shotgun (WGS) entry which is preliminary data.</text>
</comment>
<dbReference type="EMBL" id="RKHL01000002">
    <property type="protein sequence ID" value="ROR75992.1"/>
    <property type="molecule type" value="Genomic_DNA"/>
</dbReference>
<feature type="transmembrane region" description="Helical" evidence="1">
    <location>
        <begin position="26"/>
        <end position="50"/>
    </location>
</feature>
<evidence type="ECO:0000313" key="3">
    <source>
        <dbReference type="Proteomes" id="UP000266915"/>
    </source>
</evidence>
<keyword evidence="3" id="KW-1185">Reference proteome</keyword>
<keyword evidence="1" id="KW-0812">Transmembrane</keyword>
<proteinExistence type="predicted"/>
<protein>
    <submittedName>
        <fullName evidence="2">Uncharacterized protein</fullName>
    </submittedName>
</protein>
<dbReference type="RefSeq" id="WP_085514223.1">
    <property type="nucleotide sequence ID" value="NZ_FXAP01000007.1"/>
</dbReference>
<organism evidence="2 3">
    <name type="scientific">Plantibacter flavus</name>
    <dbReference type="NCBI Taxonomy" id="150123"/>
    <lineage>
        <taxon>Bacteria</taxon>
        <taxon>Bacillati</taxon>
        <taxon>Actinomycetota</taxon>
        <taxon>Actinomycetes</taxon>
        <taxon>Micrococcales</taxon>
        <taxon>Microbacteriaceae</taxon>
        <taxon>Plantibacter</taxon>
    </lineage>
</organism>
<evidence type="ECO:0000256" key="1">
    <source>
        <dbReference type="SAM" id="Phobius"/>
    </source>
</evidence>
<evidence type="ECO:0000313" key="2">
    <source>
        <dbReference type="EMBL" id="ROR75992.1"/>
    </source>
</evidence>
<reference evidence="2 3" key="1">
    <citation type="submission" date="2018-11" db="EMBL/GenBank/DDBJ databases">
        <title>Sequencing the genomes of 1000 actinobacteria strains.</title>
        <authorList>
            <person name="Klenk H.-P."/>
        </authorList>
    </citation>
    <scope>NUCLEOTIDE SEQUENCE [LARGE SCALE GENOMIC DNA]</scope>
    <source>
        <strain evidence="2 3">DSM 14012</strain>
    </source>
</reference>
<dbReference type="Proteomes" id="UP000266915">
    <property type="component" value="Unassembled WGS sequence"/>
</dbReference>
<gene>
    <name evidence="2" type="ORF">EDD42_3944</name>
</gene>
<sequence length="182" mass="20737">MCNPELIACQISTVTEAIGSWNWNSFFATVIATTIGGVIGLAAVWLGFWLQERRRYRERLDGHVIGILEQFLNHHELVFTRYASRNEGGMRGKLGVASRSAFAEIDSRLQISEVYARPRDRAVISFARTSVRLIDQVDVPFLRAILLNGVRNSLGDWRSGEITRDEAQDSLAELRIKIRRYR</sequence>
<keyword evidence="1" id="KW-0472">Membrane</keyword>
<dbReference type="AlphaFoldDB" id="A0A3N2BLE3"/>
<accession>A0A3N2BLE3</accession>
<keyword evidence="1" id="KW-1133">Transmembrane helix</keyword>